<keyword evidence="1" id="KW-1133">Transmembrane helix</keyword>
<evidence type="ECO:0000313" key="4">
    <source>
        <dbReference type="Proteomes" id="UP000072867"/>
    </source>
</evidence>
<dbReference type="Proteomes" id="UP000074072">
    <property type="component" value="Unassembled WGS sequence"/>
</dbReference>
<organism evidence="2 4">
    <name type="scientific">Sphingomonas sanguinis</name>
    <dbReference type="NCBI Taxonomy" id="33051"/>
    <lineage>
        <taxon>Bacteria</taxon>
        <taxon>Pseudomonadati</taxon>
        <taxon>Pseudomonadota</taxon>
        <taxon>Alphaproteobacteria</taxon>
        <taxon>Sphingomonadales</taxon>
        <taxon>Sphingomonadaceae</taxon>
        <taxon>Sphingomonas</taxon>
    </lineage>
</organism>
<keyword evidence="1" id="KW-0812">Transmembrane</keyword>
<proteinExistence type="predicted"/>
<feature type="transmembrane region" description="Helical" evidence="1">
    <location>
        <begin position="74"/>
        <end position="93"/>
    </location>
</feature>
<evidence type="ECO:0008006" key="6">
    <source>
        <dbReference type="Google" id="ProtNLM"/>
    </source>
</evidence>
<reference evidence="4 5" key="1">
    <citation type="journal article" date="2016" name="Front. Microbiol.">
        <title>Genomic Resource of Rice Seed Associated Bacteria.</title>
        <authorList>
            <person name="Midha S."/>
            <person name="Bansal K."/>
            <person name="Sharma S."/>
            <person name="Kumar N."/>
            <person name="Patil P.P."/>
            <person name="Chaudhry V."/>
            <person name="Patil P.B."/>
        </authorList>
    </citation>
    <scope>NUCLEOTIDE SEQUENCE [LARGE SCALE GENOMIC DNA]</scope>
    <source>
        <strain evidence="2 4">NS319</strain>
        <strain evidence="3 5">SB4</strain>
    </source>
</reference>
<evidence type="ECO:0000313" key="2">
    <source>
        <dbReference type="EMBL" id="KTT68892.1"/>
    </source>
</evidence>
<comment type="caution">
    <text evidence="2">The sequence shown here is derived from an EMBL/GenBank/DDBJ whole genome shotgun (WGS) entry which is preliminary data.</text>
</comment>
<dbReference type="EMBL" id="LDTE01000152">
    <property type="protein sequence ID" value="KTT93476.1"/>
    <property type="molecule type" value="Genomic_DNA"/>
</dbReference>
<feature type="transmembrane region" description="Helical" evidence="1">
    <location>
        <begin position="45"/>
        <end position="68"/>
    </location>
</feature>
<sequence length="111" mass="12645">MTFGFSTLLDLLSWIVAVTLGAKVLATLILLNLDKSVWDQPGWGAILWWSTKITPMIAVPCVMYLAWLQGMTDQVWIFVGLMAFIMVAVPLKVRQRKKRIDNRPVREELAQ</sequence>
<evidence type="ECO:0000256" key="1">
    <source>
        <dbReference type="SAM" id="Phobius"/>
    </source>
</evidence>
<name>A0A147HVD0_9SPHN</name>
<evidence type="ECO:0000313" key="3">
    <source>
        <dbReference type="EMBL" id="KTT93476.1"/>
    </source>
</evidence>
<evidence type="ECO:0000313" key="5">
    <source>
        <dbReference type="Proteomes" id="UP000074072"/>
    </source>
</evidence>
<dbReference type="Proteomes" id="UP000072867">
    <property type="component" value="Unassembled WGS sequence"/>
</dbReference>
<protein>
    <recommendedName>
        <fullName evidence="6">Transmembrane protein</fullName>
    </recommendedName>
</protein>
<accession>A0A147HVD0</accession>
<feature type="transmembrane region" description="Helical" evidence="1">
    <location>
        <begin position="12"/>
        <end position="33"/>
    </location>
</feature>
<dbReference type="PATRIC" id="fig|33051.3.peg.3635"/>
<dbReference type="STRING" id="33051.SB4_18035"/>
<dbReference type="AlphaFoldDB" id="A0A147HVD0"/>
<dbReference type="EMBL" id="LDTD01000083">
    <property type="protein sequence ID" value="KTT68892.1"/>
    <property type="molecule type" value="Genomic_DNA"/>
</dbReference>
<keyword evidence="1" id="KW-0472">Membrane</keyword>
<gene>
    <name evidence="2" type="ORF">NS319_12015</name>
    <name evidence="3" type="ORF">SB4_18035</name>
</gene>